<gene>
    <name evidence="2" type="ORF">EVAR_28270_1</name>
</gene>
<dbReference type="AlphaFoldDB" id="A0A4C1V8R0"/>
<sequence length="104" mass="11653">MSNIDPNRTPRVNQLISKADLPLSSDRGSEGLSRSRRPNARRRLLKSGTNGLKRYPCHGASGPTQVLKGHRSIQPGAFLYHWAITEYFLRKKDSCPPPSFVLKP</sequence>
<dbReference type="Proteomes" id="UP000299102">
    <property type="component" value="Unassembled WGS sequence"/>
</dbReference>
<reference evidence="2 3" key="1">
    <citation type="journal article" date="2019" name="Commun. Biol.">
        <title>The bagworm genome reveals a unique fibroin gene that provides high tensile strength.</title>
        <authorList>
            <person name="Kono N."/>
            <person name="Nakamura H."/>
            <person name="Ohtoshi R."/>
            <person name="Tomita M."/>
            <person name="Numata K."/>
            <person name="Arakawa K."/>
        </authorList>
    </citation>
    <scope>NUCLEOTIDE SEQUENCE [LARGE SCALE GENOMIC DNA]</scope>
</reference>
<proteinExistence type="predicted"/>
<keyword evidence="3" id="KW-1185">Reference proteome</keyword>
<evidence type="ECO:0000313" key="2">
    <source>
        <dbReference type="EMBL" id="GBP34135.1"/>
    </source>
</evidence>
<comment type="caution">
    <text evidence="2">The sequence shown here is derived from an EMBL/GenBank/DDBJ whole genome shotgun (WGS) entry which is preliminary data.</text>
</comment>
<evidence type="ECO:0000313" key="3">
    <source>
        <dbReference type="Proteomes" id="UP000299102"/>
    </source>
</evidence>
<feature type="region of interest" description="Disordered" evidence="1">
    <location>
        <begin position="1"/>
        <end position="42"/>
    </location>
</feature>
<feature type="compositionally biased region" description="Polar residues" evidence="1">
    <location>
        <begin position="1"/>
        <end position="16"/>
    </location>
</feature>
<evidence type="ECO:0000256" key="1">
    <source>
        <dbReference type="SAM" id="MobiDB-lite"/>
    </source>
</evidence>
<protein>
    <submittedName>
        <fullName evidence="2">Uncharacterized protein</fullName>
    </submittedName>
</protein>
<dbReference type="EMBL" id="BGZK01000284">
    <property type="protein sequence ID" value="GBP34135.1"/>
    <property type="molecule type" value="Genomic_DNA"/>
</dbReference>
<organism evidence="2 3">
    <name type="scientific">Eumeta variegata</name>
    <name type="common">Bagworm moth</name>
    <name type="synonym">Eumeta japonica</name>
    <dbReference type="NCBI Taxonomy" id="151549"/>
    <lineage>
        <taxon>Eukaryota</taxon>
        <taxon>Metazoa</taxon>
        <taxon>Ecdysozoa</taxon>
        <taxon>Arthropoda</taxon>
        <taxon>Hexapoda</taxon>
        <taxon>Insecta</taxon>
        <taxon>Pterygota</taxon>
        <taxon>Neoptera</taxon>
        <taxon>Endopterygota</taxon>
        <taxon>Lepidoptera</taxon>
        <taxon>Glossata</taxon>
        <taxon>Ditrysia</taxon>
        <taxon>Tineoidea</taxon>
        <taxon>Psychidae</taxon>
        <taxon>Oiketicinae</taxon>
        <taxon>Eumeta</taxon>
    </lineage>
</organism>
<accession>A0A4C1V8R0</accession>
<name>A0A4C1V8R0_EUMVA</name>